<dbReference type="Pfam" id="PF01546">
    <property type="entry name" value="Peptidase_M20"/>
    <property type="match status" value="1"/>
</dbReference>
<protein>
    <submittedName>
        <fullName evidence="5">Beta-Ala-His dipeptidase</fullName>
    </submittedName>
</protein>
<gene>
    <name evidence="5" type="ORF">ADK34_39110</name>
</gene>
<comment type="caution">
    <text evidence="5">The sequence shown here is derived from an EMBL/GenBank/DDBJ whole genome shotgun (WGS) entry which is preliminary data.</text>
</comment>
<keyword evidence="1" id="KW-0645">Protease</keyword>
<name>A0A0L8J468_STRVR</name>
<dbReference type="PATRIC" id="fig|1938.6.peg.8418"/>
<accession>A0A0L8J468</accession>
<dbReference type="RefSeq" id="WP_033210739.1">
    <property type="nucleotide sequence ID" value="NZ_LGUP01000409.1"/>
</dbReference>
<dbReference type="OrthoDB" id="9761532at2"/>
<dbReference type="InterPro" id="IPR002933">
    <property type="entry name" value="Peptidase_M20"/>
</dbReference>
<dbReference type="GO" id="GO:0046872">
    <property type="term" value="F:metal ion binding"/>
    <property type="evidence" value="ECO:0007669"/>
    <property type="project" value="UniProtKB-KW"/>
</dbReference>
<dbReference type="GO" id="GO:0006508">
    <property type="term" value="P:proteolysis"/>
    <property type="evidence" value="ECO:0007669"/>
    <property type="project" value="UniProtKB-KW"/>
</dbReference>
<evidence type="ECO:0000256" key="2">
    <source>
        <dbReference type="ARBA" id="ARBA00022723"/>
    </source>
</evidence>
<keyword evidence="3" id="KW-0378">Hydrolase</keyword>
<organism evidence="5 6">
    <name type="scientific">Streptomyces viridochromogenes</name>
    <dbReference type="NCBI Taxonomy" id="1938"/>
    <lineage>
        <taxon>Bacteria</taxon>
        <taxon>Bacillati</taxon>
        <taxon>Actinomycetota</taxon>
        <taxon>Actinomycetes</taxon>
        <taxon>Kitasatosporales</taxon>
        <taxon>Streptomycetaceae</taxon>
        <taxon>Streptomyces</taxon>
    </lineage>
</organism>
<dbReference type="PANTHER" id="PTHR43270:SF12">
    <property type="entry name" value="SUCCINYL-DIAMINOPIMELATE DESUCCINYLASE"/>
    <property type="match status" value="1"/>
</dbReference>
<reference evidence="5 6" key="1">
    <citation type="submission" date="2015-06" db="EMBL/GenBank/DDBJ databases">
        <authorList>
            <person name="Hoefler B.C."/>
            <person name="Straight P.D."/>
        </authorList>
    </citation>
    <scope>NUCLEOTIDE SEQUENCE [LARGE SCALE GENOMIC DNA]</scope>
    <source>
        <strain evidence="5 6">NRRL 3427</strain>
    </source>
</reference>
<evidence type="ECO:0000256" key="3">
    <source>
        <dbReference type="ARBA" id="ARBA00022801"/>
    </source>
</evidence>
<dbReference type="SUPFAM" id="SSF53187">
    <property type="entry name" value="Zn-dependent exopeptidases"/>
    <property type="match status" value="1"/>
</dbReference>
<dbReference type="GO" id="GO:0008233">
    <property type="term" value="F:peptidase activity"/>
    <property type="evidence" value="ECO:0007669"/>
    <property type="project" value="UniProtKB-KW"/>
</dbReference>
<dbReference type="InterPro" id="IPR051458">
    <property type="entry name" value="Cyt/Met_Dipeptidase"/>
</dbReference>
<dbReference type="Gene3D" id="3.40.630.10">
    <property type="entry name" value="Zn peptidases"/>
    <property type="match status" value="1"/>
</dbReference>
<dbReference type="PANTHER" id="PTHR43270">
    <property type="entry name" value="BETA-ALA-HIS DIPEPTIDASE"/>
    <property type="match status" value="1"/>
</dbReference>
<keyword evidence="2" id="KW-0479">Metal-binding</keyword>
<dbReference type="AlphaFoldDB" id="A0A0L8J468"/>
<evidence type="ECO:0000313" key="6">
    <source>
        <dbReference type="Proteomes" id="UP000037023"/>
    </source>
</evidence>
<proteinExistence type="predicted"/>
<dbReference type="Proteomes" id="UP000037023">
    <property type="component" value="Unassembled WGS sequence"/>
</dbReference>
<sequence>MTAEATETAALREKVRALMPRAKQDLTELVSMRSVADPRQFPPEECAKTADFLVRAFTEAGLRDMRRVTTPDGTDAVVGHAPGPEGAPTVLLYCHYDVQPPLDDAAWKTPPFELTERDGRWYGRGSADCKGNIAMHLTTLRALGGPEGRGFPVHIKFVAEGSEEQGTGGLERLVPLQPELFAADTLLICDTGNFALGLPTTTTSLRGLTNVVVTVSTLKGEMHSGMFGGPAPDALAALVRMLDGLRDEHGNTAIKGLAGDGVWEGVDYPPEQFRADVGVLDGVSLVGTGSVADELWARPAVTVLGIDCPPVVGSSAAVQAKVRARVSLRVPPGIDAEVALSALTDHLTSTAPWGARVEVEPESAGQPFRARTDGPAYRALAAALREAYGKDMVQSGQGGSIPLCNVLAEQFPDAEIALIGVEEPGCLIHAPNESVDPSEIENMALAEALFLSSYANPL</sequence>
<feature type="domain" description="Peptidase M20 dimerisation" evidence="4">
    <location>
        <begin position="204"/>
        <end position="354"/>
    </location>
</feature>
<dbReference type="EMBL" id="LGUP01000409">
    <property type="protein sequence ID" value="KOG08244.1"/>
    <property type="molecule type" value="Genomic_DNA"/>
</dbReference>
<dbReference type="Pfam" id="PF07687">
    <property type="entry name" value="M20_dimer"/>
    <property type="match status" value="1"/>
</dbReference>
<evidence type="ECO:0000259" key="4">
    <source>
        <dbReference type="Pfam" id="PF07687"/>
    </source>
</evidence>
<dbReference type="Gene3D" id="3.30.70.360">
    <property type="match status" value="1"/>
</dbReference>
<evidence type="ECO:0000313" key="5">
    <source>
        <dbReference type="EMBL" id="KOG08244.1"/>
    </source>
</evidence>
<evidence type="ECO:0000256" key="1">
    <source>
        <dbReference type="ARBA" id="ARBA00022670"/>
    </source>
</evidence>
<dbReference type="NCBIfam" id="NF005914">
    <property type="entry name" value="PRK07907.1"/>
    <property type="match status" value="1"/>
</dbReference>
<dbReference type="InterPro" id="IPR011650">
    <property type="entry name" value="Peptidase_M20_dimer"/>
</dbReference>